<proteinExistence type="predicted"/>
<dbReference type="InterPro" id="IPR002347">
    <property type="entry name" value="SDR_fam"/>
</dbReference>
<keyword evidence="1" id="KW-0560">Oxidoreductase</keyword>
<gene>
    <name evidence="2" type="ORF">GA0071312_2108</name>
</gene>
<dbReference type="PANTHER" id="PTHR43658">
    <property type="entry name" value="SHORT-CHAIN DEHYDROGENASE/REDUCTASE"/>
    <property type="match status" value="1"/>
</dbReference>
<dbReference type="Pfam" id="PF13561">
    <property type="entry name" value="adh_short_C2"/>
    <property type="match status" value="1"/>
</dbReference>
<evidence type="ECO:0000313" key="2">
    <source>
        <dbReference type="EMBL" id="SCC81175.1"/>
    </source>
</evidence>
<sequence>MSSETAPSGFRQVLRDDALAGRRILVTGGGTGLGRAMAERFLGLGARVMICGRRSEVLERAAAEMGTLSTHPVETFPVDLRDAGRVEALFETAFADGEGPDTLINNAAANFVARSETLSHRALDAIIDTSLKGALYCTSAFGKRRLAAQAPGTVLSIITSYAWHGSPYVVPSAIAKAGLLTMTRSLAQEWGPRGIRFVALSPGAFPTKGAWERLVPRPELARRHETGNLTGRPGDPAELAELAAFLISDAAAYIHGECVTIDGGRWLKGVGTFGHLGALDEEDWTAMR</sequence>
<dbReference type="InterPro" id="IPR036291">
    <property type="entry name" value="NAD(P)-bd_dom_sf"/>
</dbReference>
<organism evidence="2 3">
    <name type="scientific">Saliniramus fredricksonii</name>
    <dbReference type="NCBI Taxonomy" id="1653334"/>
    <lineage>
        <taxon>Bacteria</taxon>
        <taxon>Pseudomonadati</taxon>
        <taxon>Pseudomonadota</taxon>
        <taxon>Alphaproteobacteria</taxon>
        <taxon>Hyphomicrobiales</taxon>
        <taxon>Salinarimonadaceae</taxon>
        <taxon>Saliniramus</taxon>
    </lineage>
</organism>
<dbReference type="Gene3D" id="3.40.50.720">
    <property type="entry name" value="NAD(P)-binding Rossmann-like Domain"/>
    <property type="match status" value="1"/>
</dbReference>
<protein>
    <submittedName>
        <fullName evidence="2">NAD(P)-dependent dehydrogenase, short-chain alcohol dehydrogenase family</fullName>
    </submittedName>
</protein>
<keyword evidence="3" id="KW-1185">Reference proteome</keyword>
<comment type="caution">
    <text evidence="2">The sequence shown here is derived from an EMBL/GenBank/DDBJ whole genome shotgun (WGS) entry which is preliminary data.</text>
</comment>
<dbReference type="RefSeq" id="WP_074444930.1">
    <property type="nucleotide sequence ID" value="NZ_FMBM01000002.1"/>
</dbReference>
<dbReference type="EMBL" id="FMBM01000002">
    <property type="protein sequence ID" value="SCC81175.1"/>
    <property type="molecule type" value="Genomic_DNA"/>
</dbReference>
<dbReference type="Proteomes" id="UP000182800">
    <property type="component" value="Unassembled WGS sequence"/>
</dbReference>
<dbReference type="PANTHER" id="PTHR43658:SF8">
    <property type="entry name" value="17-BETA-HYDROXYSTEROID DEHYDROGENASE 14-RELATED"/>
    <property type="match status" value="1"/>
</dbReference>
<dbReference type="PRINTS" id="PR00081">
    <property type="entry name" value="GDHRDH"/>
</dbReference>
<evidence type="ECO:0000256" key="1">
    <source>
        <dbReference type="ARBA" id="ARBA00023002"/>
    </source>
</evidence>
<evidence type="ECO:0000313" key="3">
    <source>
        <dbReference type="Proteomes" id="UP000182800"/>
    </source>
</evidence>
<reference evidence="2 3" key="1">
    <citation type="submission" date="2016-08" db="EMBL/GenBank/DDBJ databases">
        <authorList>
            <person name="Varghese N."/>
            <person name="Submissions Spin"/>
        </authorList>
    </citation>
    <scope>NUCLEOTIDE SEQUENCE [LARGE SCALE GENOMIC DNA]</scope>
    <source>
        <strain evidence="2 3">HL-109</strain>
    </source>
</reference>
<name>A0ABY0K9L3_9HYPH</name>
<dbReference type="SUPFAM" id="SSF51735">
    <property type="entry name" value="NAD(P)-binding Rossmann-fold domains"/>
    <property type="match status" value="1"/>
</dbReference>
<accession>A0ABY0K9L3</accession>